<evidence type="ECO:0000256" key="1">
    <source>
        <dbReference type="SAM" id="MobiDB-lite"/>
    </source>
</evidence>
<dbReference type="Proteomes" id="UP000218775">
    <property type="component" value="Unassembled WGS sequence"/>
</dbReference>
<evidence type="ECO:0000313" key="2">
    <source>
        <dbReference type="EMBL" id="PCI78749.1"/>
    </source>
</evidence>
<proteinExistence type="predicted"/>
<gene>
    <name evidence="2" type="ORF">COB21_00175</name>
</gene>
<feature type="region of interest" description="Disordered" evidence="1">
    <location>
        <begin position="1"/>
        <end position="33"/>
    </location>
</feature>
<evidence type="ECO:0000313" key="3">
    <source>
        <dbReference type="Proteomes" id="UP000218775"/>
    </source>
</evidence>
<reference evidence="3" key="1">
    <citation type="submission" date="2017-08" db="EMBL/GenBank/DDBJ databases">
        <title>A dynamic microbial community with high functional redundancy inhabits the cold, oxic subseafloor aquifer.</title>
        <authorList>
            <person name="Tully B.J."/>
            <person name="Wheat C.G."/>
            <person name="Glazer B.T."/>
            <person name="Huber J.A."/>
        </authorList>
    </citation>
    <scope>NUCLEOTIDE SEQUENCE [LARGE SCALE GENOMIC DNA]</scope>
</reference>
<comment type="caution">
    <text evidence="2">The sequence shown here is derived from an EMBL/GenBank/DDBJ whole genome shotgun (WGS) entry which is preliminary data.</text>
</comment>
<dbReference type="EMBL" id="NVUK01000001">
    <property type="protein sequence ID" value="PCI78749.1"/>
    <property type="molecule type" value="Genomic_DNA"/>
</dbReference>
<protein>
    <submittedName>
        <fullName evidence="2">Uncharacterized protein</fullName>
    </submittedName>
</protein>
<organism evidence="2 3">
    <name type="scientific">Aerophobetes bacterium</name>
    <dbReference type="NCBI Taxonomy" id="2030807"/>
    <lineage>
        <taxon>Bacteria</taxon>
        <taxon>Candidatus Aerophobota</taxon>
    </lineage>
</organism>
<feature type="compositionally biased region" description="Basic residues" evidence="1">
    <location>
        <begin position="1"/>
        <end position="18"/>
    </location>
</feature>
<accession>A0A2A4X9D0</accession>
<dbReference type="AlphaFoldDB" id="A0A2A4X9D0"/>
<sequence>MVRISKKDRKKHCPRKPKIGSIKTGPKKDNLPKGFKEHGNIYVAKTTYPTFVPKISGAR</sequence>
<name>A0A2A4X9D0_UNCAE</name>